<dbReference type="EMBL" id="JAHHHV010000044">
    <property type="protein sequence ID" value="MBW4465471.1"/>
    <property type="molecule type" value="Genomic_DNA"/>
</dbReference>
<comment type="caution">
    <text evidence="2">The sequence shown here is derived from an EMBL/GenBank/DDBJ whole genome shotgun (WGS) entry which is preliminary data.</text>
</comment>
<dbReference type="InterPro" id="IPR002711">
    <property type="entry name" value="HNH"/>
</dbReference>
<dbReference type="PANTHER" id="PTHR33877:SF1">
    <property type="entry name" value="TYPE IV METHYL-DIRECTED RESTRICTION ENZYME ECOKMCRA"/>
    <property type="match status" value="1"/>
</dbReference>
<reference evidence="2" key="2">
    <citation type="journal article" date="2022" name="Microbiol. Resour. Announc.">
        <title>Metagenome Sequencing to Explore Phylogenomics of Terrestrial Cyanobacteria.</title>
        <authorList>
            <person name="Ward R.D."/>
            <person name="Stajich J.E."/>
            <person name="Johansen J.R."/>
            <person name="Huntemann M."/>
            <person name="Clum A."/>
            <person name="Foster B."/>
            <person name="Foster B."/>
            <person name="Roux S."/>
            <person name="Palaniappan K."/>
            <person name="Varghese N."/>
            <person name="Mukherjee S."/>
            <person name="Reddy T.B.K."/>
            <person name="Daum C."/>
            <person name="Copeland A."/>
            <person name="Chen I.A."/>
            <person name="Ivanova N.N."/>
            <person name="Kyrpides N.C."/>
            <person name="Shapiro N."/>
            <person name="Eloe-Fadrosh E.A."/>
            <person name="Pietrasiak N."/>
        </authorList>
    </citation>
    <scope>NUCLEOTIDE SEQUENCE</scope>
    <source>
        <strain evidence="2">GSE-TBD4-15B</strain>
    </source>
</reference>
<dbReference type="GO" id="GO:0003676">
    <property type="term" value="F:nucleic acid binding"/>
    <property type="evidence" value="ECO:0007669"/>
    <property type="project" value="InterPro"/>
</dbReference>
<name>A0A951P9A9_9CYAN</name>
<dbReference type="PANTHER" id="PTHR33877">
    <property type="entry name" value="SLL1193 PROTEIN"/>
    <property type="match status" value="1"/>
</dbReference>
<dbReference type="Gene3D" id="1.10.30.50">
    <property type="match status" value="1"/>
</dbReference>
<dbReference type="Proteomes" id="UP000707356">
    <property type="component" value="Unassembled WGS sequence"/>
</dbReference>
<dbReference type="SMART" id="SM00507">
    <property type="entry name" value="HNHc"/>
    <property type="match status" value="1"/>
</dbReference>
<dbReference type="Pfam" id="PF01844">
    <property type="entry name" value="HNH"/>
    <property type="match status" value="1"/>
</dbReference>
<keyword evidence="2" id="KW-0378">Hydrolase</keyword>
<dbReference type="InterPro" id="IPR003615">
    <property type="entry name" value="HNH_nuc"/>
</dbReference>
<organism evidence="2 3">
    <name type="scientific">Pegethrix bostrychoides GSE-TBD4-15B</name>
    <dbReference type="NCBI Taxonomy" id="2839662"/>
    <lineage>
        <taxon>Bacteria</taxon>
        <taxon>Bacillati</taxon>
        <taxon>Cyanobacteriota</taxon>
        <taxon>Cyanophyceae</taxon>
        <taxon>Oculatellales</taxon>
        <taxon>Oculatellaceae</taxon>
        <taxon>Pegethrix</taxon>
    </lineage>
</organism>
<protein>
    <submittedName>
        <fullName evidence="2">HNH endonuclease</fullName>
    </submittedName>
</protein>
<dbReference type="AlphaFoldDB" id="A0A951P9A9"/>
<evidence type="ECO:0000259" key="1">
    <source>
        <dbReference type="SMART" id="SM00507"/>
    </source>
</evidence>
<gene>
    <name evidence="2" type="ORF">KME07_08520</name>
</gene>
<reference evidence="2" key="1">
    <citation type="submission" date="2021-05" db="EMBL/GenBank/DDBJ databases">
        <authorList>
            <person name="Pietrasiak N."/>
            <person name="Ward R."/>
            <person name="Stajich J.E."/>
            <person name="Kurbessoian T."/>
        </authorList>
    </citation>
    <scope>NUCLEOTIDE SEQUENCE</scope>
    <source>
        <strain evidence="2">GSE-TBD4-15B</strain>
    </source>
</reference>
<keyword evidence="2" id="KW-0255">Endonuclease</keyword>
<proteinExistence type="predicted"/>
<feature type="domain" description="HNH nuclease" evidence="1">
    <location>
        <begin position="3"/>
        <end position="58"/>
    </location>
</feature>
<sequence>MNPYYAAIAERANHRCEYCHAPELVFNFPFEVEHIIPLAQQGTDEPANLALACRSCNLRKGSRISGIAPDANSQVRFFHPRQDEWSEHFRPDSELGIVTGITATGTVTAVYLEMNSAAQVTARRLWIRLGLFP</sequence>
<dbReference type="GO" id="GO:0004519">
    <property type="term" value="F:endonuclease activity"/>
    <property type="evidence" value="ECO:0007669"/>
    <property type="project" value="UniProtKB-KW"/>
</dbReference>
<keyword evidence="2" id="KW-0540">Nuclease</keyword>
<dbReference type="CDD" id="cd00085">
    <property type="entry name" value="HNHc"/>
    <property type="match status" value="1"/>
</dbReference>
<accession>A0A951P9A9</accession>
<evidence type="ECO:0000313" key="2">
    <source>
        <dbReference type="EMBL" id="MBW4465471.1"/>
    </source>
</evidence>
<evidence type="ECO:0000313" key="3">
    <source>
        <dbReference type="Proteomes" id="UP000707356"/>
    </source>
</evidence>
<dbReference type="InterPro" id="IPR052892">
    <property type="entry name" value="NA-targeting_endonuclease"/>
</dbReference>
<dbReference type="GO" id="GO:0008270">
    <property type="term" value="F:zinc ion binding"/>
    <property type="evidence" value="ECO:0007669"/>
    <property type="project" value="InterPro"/>
</dbReference>